<evidence type="ECO:0000313" key="3">
    <source>
        <dbReference type="EMBL" id="OAJ51582.1"/>
    </source>
</evidence>
<evidence type="ECO:0000313" key="6">
    <source>
        <dbReference type="Proteomes" id="UP000078116"/>
    </source>
</evidence>
<sequence length="152" mass="16249">MNYKAPIADNWTHHSPAAPETADEVSSMLERLKAESTSLESYVTDLESELKRVHLKRKVVGKKLGVLSELARDVEALRAEPMAAAPMVAMPAAHPEVHTPVAADSRPSRTKKILCAASVAVVALAVTFIALEQTGQIHSCVSCAPAKLLGLM</sequence>
<accession>A0A1A9NDA4</accession>
<dbReference type="Proteomes" id="UP000078116">
    <property type="component" value="Unassembled WGS sequence"/>
</dbReference>
<dbReference type="Proteomes" id="UP000077961">
    <property type="component" value="Unassembled WGS sequence"/>
</dbReference>
<evidence type="ECO:0000256" key="1">
    <source>
        <dbReference type="SAM" id="MobiDB-lite"/>
    </source>
</evidence>
<name>A0A1A9NDA4_9BURK</name>
<keyword evidence="2" id="KW-0812">Transmembrane</keyword>
<comment type="caution">
    <text evidence="4">The sequence shown here is derived from an EMBL/GenBank/DDBJ whole genome shotgun (WGS) entry which is preliminary data.</text>
</comment>
<evidence type="ECO:0000313" key="4">
    <source>
        <dbReference type="EMBL" id="OAJ64596.1"/>
    </source>
</evidence>
<keyword evidence="5" id="KW-1185">Reference proteome</keyword>
<evidence type="ECO:0000313" key="5">
    <source>
        <dbReference type="Proteomes" id="UP000077961"/>
    </source>
</evidence>
<dbReference type="AlphaFoldDB" id="A0A1A9NDA4"/>
<feature type="transmembrane region" description="Helical" evidence="2">
    <location>
        <begin position="113"/>
        <end position="131"/>
    </location>
</feature>
<protein>
    <submittedName>
        <fullName evidence="4">Uncharacterized protein</fullName>
    </submittedName>
</protein>
<keyword evidence="2" id="KW-1133">Transmembrane helix</keyword>
<reference evidence="5 6" key="1">
    <citation type="submission" date="2016-04" db="EMBL/GenBank/DDBJ databases">
        <title>Reclassification of Paraburkholderia panaciterrae (Farh et al. 2015) Dobritsa &amp; Samadpour 2016 as a later homotypic synonym of Paraburkholderia ginsengiterrae (Farh et al. 2015) Dobritsa &amp; Samadpour 2016.</title>
        <authorList>
            <person name="Dobritsa A.P."/>
            <person name="Kutumbaka K."/>
            <person name="Samadpour M."/>
        </authorList>
    </citation>
    <scope>NUCLEOTIDE SEQUENCE [LARGE SCALE GENOMIC DNA]</scope>
    <source>
        <strain evidence="4 6">DCY85</strain>
        <strain evidence="3 5">DCY85-1</strain>
    </source>
</reference>
<dbReference type="EMBL" id="LXJZ01000253">
    <property type="protein sequence ID" value="OAJ51582.1"/>
    <property type="molecule type" value="Genomic_DNA"/>
</dbReference>
<feature type="region of interest" description="Disordered" evidence="1">
    <location>
        <begin position="1"/>
        <end position="22"/>
    </location>
</feature>
<proteinExistence type="predicted"/>
<gene>
    <name evidence="3" type="ORF">A6V36_16295</name>
    <name evidence="4" type="ORF">A6V37_19235</name>
</gene>
<keyword evidence="2" id="KW-0472">Membrane</keyword>
<evidence type="ECO:0000256" key="2">
    <source>
        <dbReference type="SAM" id="Phobius"/>
    </source>
</evidence>
<organism evidence="4 6">
    <name type="scientific">Paraburkholderia ginsengiterrae</name>
    <dbReference type="NCBI Taxonomy" id="1462993"/>
    <lineage>
        <taxon>Bacteria</taxon>
        <taxon>Pseudomonadati</taxon>
        <taxon>Pseudomonadota</taxon>
        <taxon>Betaproteobacteria</taxon>
        <taxon>Burkholderiales</taxon>
        <taxon>Burkholderiaceae</taxon>
        <taxon>Paraburkholderia</taxon>
    </lineage>
</organism>
<dbReference type="EMBL" id="LXKA01000098">
    <property type="protein sequence ID" value="OAJ64596.1"/>
    <property type="molecule type" value="Genomic_DNA"/>
</dbReference>